<evidence type="ECO:0000256" key="1">
    <source>
        <dbReference type="ARBA" id="ARBA00001946"/>
    </source>
</evidence>
<dbReference type="Pfam" id="PF00293">
    <property type="entry name" value="NUDIX"/>
    <property type="match status" value="1"/>
</dbReference>
<dbReference type="InterPro" id="IPR020084">
    <property type="entry name" value="NUDIX_hydrolase_CS"/>
</dbReference>
<comment type="cofactor">
    <cofactor evidence="1">
        <name>Mg(2+)</name>
        <dbReference type="ChEBI" id="CHEBI:18420"/>
    </cofactor>
</comment>
<protein>
    <submittedName>
        <fullName evidence="4">NUDIX domain-containing protein</fullName>
    </submittedName>
</protein>
<proteinExistence type="predicted"/>
<feature type="domain" description="Nudix hydrolase" evidence="3">
    <location>
        <begin position="22"/>
        <end position="154"/>
    </location>
</feature>
<sequence length="161" mass="17158">MDAVPVSPHIARLRAKVGHDLLVLPSVAVLPVDEAGRVLLVRQTDFGTFGTVGGAIDEDESPADAACREAREETGLDVELTGLVGAIGGPEFRMTYPNGDQVAYVSIVYMARIIGDAMITPDGDEVDAAQWFAREELCAPAVSAFALSTFRAIGWIDERVV</sequence>
<dbReference type="PROSITE" id="PS51462">
    <property type="entry name" value="NUDIX"/>
    <property type="match status" value="1"/>
</dbReference>
<dbReference type="Gene3D" id="3.90.79.10">
    <property type="entry name" value="Nucleoside Triphosphate Pyrophosphohydrolase"/>
    <property type="match status" value="1"/>
</dbReference>
<dbReference type="InterPro" id="IPR000086">
    <property type="entry name" value="NUDIX_hydrolase_dom"/>
</dbReference>
<evidence type="ECO:0000256" key="2">
    <source>
        <dbReference type="ARBA" id="ARBA00022801"/>
    </source>
</evidence>
<accession>A0A3M9LYJ9</accession>
<dbReference type="EMBL" id="RJJQ01000022">
    <property type="protein sequence ID" value="RNI18361.1"/>
    <property type="molecule type" value="Genomic_DNA"/>
</dbReference>
<name>A0A3M9LYJ9_9MICO</name>
<evidence type="ECO:0000313" key="4">
    <source>
        <dbReference type="EMBL" id="RNI18361.1"/>
    </source>
</evidence>
<comment type="caution">
    <text evidence="4">The sequence shown here is derived from an EMBL/GenBank/DDBJ whole genome shotgun (WGS) entry which is preliminary data.</text>
</comment>
<evidence type="ECO:0000313" key="5">
    <source>
        <dbReference type="Proteomes" id="UP000271678"/>
    </source>
</evidence>
<dbReference type="PANTHER" id="PTHR43046">
    <property type="entry name" value="GDP-MANNOSE MANNOSYL HYDROLASE"/>
    <property type="match status" value="1"/>
</dbReference>
<dbReference type="AlphaFoldDB" id="A0A3M9LYJ9"/>
<dbReference type="PANTHER" id="PTHR43046:SF14">
    <property type="entry name" value="MUTT_NUDIX FAMILY PROTEIN"/>
    <property type="match status" value="1"/>
</dbReference>
<dbReference type="InterPro" id="IPR015797">
    <property type="entry name" value="NUDIX_hydrolase-like_dom_sf"/>
</dbReference>
<keyword evidence="2" id="KW-0378">Hydrolase</keyword>
<organism evidence="4 5">
    <name type="scientific">Flexivirga caeni</name>
    <dbReference type="NCBI Taxonomy" id="2294115"/>
    <lineage>
        <taxon>Bacteria</taxon>
        <taxon>Bacillati</taxon>
        <taxon>Actinomycetota</taxon>
        <taxon>Actinomycetes</taxon>
        <taxon>Micrococcales</taxon>
        <taxon>Dermacoccaceae</taxon>
        <taxon>Flexivirga</taxon>
    </lineage>
</organism>
<dbReference type="GO" id="GO:0016787">
    <property type="term" value="F:hydrolase activity"/>
    <property type="evidence" value="ECO:0007669"/>
    <property type="project" value="UniProtKB-KW"/>
</dbReference>
<evidence type="ECO:0000259" key="3">
    <source>
        <dbReference type="PROSITE" id="PS51462"/>
    </source>
</evidence>
<reference evidence="4 5" key="1">
    <citation type="submission" date="2018-11" db="EMBL/GenBank/DDBJ databases">
        <title>Draft genome of Simplicispira Flexivirga sp. BO-16.</title>
        <authorList>
            <person name="Im W.T."/>
        </authorList>
    </citation>
    <scope>NUCLEOTIDE SEQUENCE [LARGE SCALE GENOMIC DNA]</scope>
    <source>
        <strain evidence="4 5">BO-16</strain>
    </source>
</reference>
<dbReference type="SUPFAM" id="SSF55811">
    <property type="entry name" value="Nudix"/>
    <property type="match status" value="1"/>
</dbReference>
<dbReference type="PROSITE" id="PS00893">
    <property type="entry name" value="NUDIX_BOX"/>
    <property type="match status" value="1"/>
</dbReference>
<keyword evidence="5" id="KW-1185">Reference proteome</keyword>
<dbReference type="Proteomes" id="UP000271678">
    <property type="component" value="Unassembled WGS sequence"/>
</dbReference>
<gene>
    <name evidence="4" type="ORF">EFY87_17520</name>
</gene>